<feature type="compositionally biased region" description="Basic and acidic residues" evidence="18">
    <location>
        <begin position="103"/>
        <end position="114"/>
    </location>
</feature>
<dbReference type="PROSITE" id="PS00107">
    <property type="entry name" value="PROTEIN_KINASE_ATP"/>
    <property type="match status" value="1"/>
</dbReference>
<feature type="region of interest" description="Disordered" evidence="18">
    <location>
        <begin position="899"/>
        <end position="964"/>
    </location>
</feature>
<dbReference type="InterPro" id="IPR011009">
    <property type="entry name" value="Kinase-like_dom_sf"/>
</dbReference>
<reference evidence="20" key="3">
    <citation type="submission" date="2025-09" db="UniProtKB">
        <authorList>
            <consortium name="Ensembl"/>
        </authorList>
    </citation>
    <scope>IDENTIFICATION</scope>
</reference>
<keyword evidence="11" id="KW-0805">Transcription regulation</keyword>
<dbReference type="GO" id="GO:0004713">
    <property type="term" value="F:protein tyrosine kinase activity"/>
    <property type="evidence" value="ECO:0007669"/>
    <property type="project" value="TreeGrafter"/>
</dbReference>
<feature type="region of interest" description="Disordered" evidence="18">
    <location>
        <begin position="667"/>
        <end position="705"/>
    </location>
</feature>
<evidence type="ECO:0000313" key="21">
    <source>
        <dbReference type="Proteomes" id="UP000314980"/>
    </source>
</evidence>
<dbReference type="GO" id="GO:0005524">
    <property type="term" value="F:ATP binding"/>
    <property type="evidence" value="ECO:0007669"/>
    <property type="project" value="UniProtKB-UniRule"/>
</dbReference>
<keyword evidence="21" id="KW-1185">Reference proteome</keyword>
<evidence type="ECO:0000256" key="15">
    <source>
        <dbReference type="ARBA" id="ARBA00048679"/>
    </source>
</evidence>
<keyword evidence="10" id="KW-0832">Ubl conjugation</keyword>
<evidence type="ECO:0000256" key="4">
    <source>
        <dbReference type="ARBA" id="ARBA00022527"/>
    </source>
</evidence>
<dbReference type="InterPro" id="IPR008271">
    <property type="entry name" value="Ser/Thr_kinase_AS"/>
</dbReference>
<sequence length="1217" mass="133413">MASQVLVYPSHLHSAQTSALGISSSGTSRHTQEAHRSNNTSRAFQQRPPPKTYVIGVNYGIAYPNNVIPSSAGADSGRPHRGVNRGRQARGKYLLNTGATQRCEQKAGESRQQPRESNCTGTMQIVEEVSALPSLPPPVAMLQTMTNMGIGVDGTEIRTGSGDGDYQLVQHEVLCSLKNSYEVLEFLGRGTFGQVVKCWKRGTNEVVAVKILKNHPSYARQGQIEVEILARLSSENADEHNVVRALECFQHRSHTCLVFEMLEQNLYDFLKQNKFSPLPLKIIRPILQQVATALKKLKSLGLIHADLKPENIMLVDPSRQPYRVKVIDFGSASHVSKAVCSTYLQSRYYRAPEIILGLPFCEAIDMWSLGCVIAELFLGWPLYPGALEYDQIRYISQTQGLPAAQLLNKGTKTSRFFSKESDSPYASWRLKTTEEHEKETGLKSKEARKYIFSCLDDIAHVNLVLSPDNSDMQAEKADRREFVSLLKSMLLIDAEDRTVPFSVLNHPFLTMTHLLDYPHSNHVQSSFRIMDMCHSRPTNAVFDALNQNTIHFPRPPVAPTASSGLSLGYSNIPVHTQAITQSASSVMHPGIALSTGNGQFGCSDSFPPALLLCPPTMQGNLNQPTGYSVPMVTQAPPIQPLPVRPGVIAQAWSSRGQQLLVPAAWQQMTPVGPPPSHPPPPPPSSLTNDTTAGPQRISDWGKVRPHSSHYSSVIQQPLLTNQMPALSAHQPINIGIAHVVWPQPANKRRHNRNLSHSNIHISACRTSKMTDVVGQAVPGREQPQRDVPLVETRQLEVQNTDEEEDDAEEEVSCFKEVVPNGNRQLDLSSQQQRDVAVLMGDTPSPAPSVISIHSELTNGEDEDEDPQRCHLSQCKEECVCEACRNTSVSMERVCSLSSPDSSLSTSSFASNSLQSSPSVSPCKRPNSMSEDDGHESGCDTVEGSPTSDTSTSPRGNSRYRYLDNSNHNCPPLASMVAPLPSPAVHGRSPRGVRTMVVPPMRVQNNNISESWSRSKGRCSLIGQQSTPSSVPLLPSAPLLSRQQKATGQHQHPLAFGQVSLVFSLNKEWNGNYGPLRPHAYIPPTVHTHTFTHLPHSSPTHTSAAPHTHTQGLPTHTLLSYPPNGPLTTAHHPHPILPSRPPPPPLLQHSYGLSHPQGGTIVHQVTLGISTHHPGHPFKPPFPPPPPPPHPYMASPAAYTGFPLSPTKLSHHPQFSYI</sequence>
<evidence type="ECO:0000256" key="16">
    <source>
        <dbReference type="ARBA" id="ARBA00061380"/>
    </source>
</evidence>
<keyword evidence="4" id="KW-0723">Serine/threonine-protein kinase</keyword>
<dbReference type="EC" id="2.7.11.1" evidence="2"/>
<evidence type="ECO:0000256" key="7">
    <source>
        <dbReference type="ARBA" id="ARBA00022741"/>
    </source>
</evidence>
<dbReference type="InterPro" id="IPR000719">
    <property type="entry name" value="Prot_kinase_dom"/>
</dbReference>
<organism evidence="20 21">
    <name type="scientific">Lates calcarifer</name>
    <name type="common">Barramundi</name>
    <name type="synonym">Holocentrus calcarifer</name>
    <dbReference type="NCBI Taxonomy" id="8187"/>
    <lineage>
        <taxon>Eukaryota</taxon>
        <taxon>Metazoa</taxon>
        <taxon>Chordata</taxon>
        <taxon>Craniata</taxon>
        <taxon>Vertebrata</taxon>
        <taxon>Euteleostomi</taxon>
        <taxon>Actinopterygii</taxon>
        <taxon>Neopterygii</taxon>
        <taxon>Teleostei</taxon>
        <taxon>Neoteleostei</taxon>
        <taxon>Acanthomorphata</taxon>
        <taxon>Carangaria</taxon>
        <taxon>Carangaria incertae sedis</taxon>
        <taxon>Centropomidae</taxon>
        <taxon>Lates</taxon>
    </lineage>
</organism>
<keyword evidence="3" id="KW-1017">Isopeptide bond</keyword>
<dbReference type="PROSITE" id="PS50011">
    <property type="entry name" value="PROTEIN_KINASE_DOM"/>
    <property type="match status" value="1"/>
</dbReference>
<evidence type="ECO:0000256" key="14">
    <source>
        <dbReference type="ARBA" id="ARBA00047899"/>
    </source>
</evidence>
<dbReference type="FunFam" id="1.10.510.10:FF:000029">
    <property type="entry name" value="Homeodomain-interacting protein kinase 2 isoform 1"/>
    <property type="match status" value="1"/>
</dbReference>
<keyword evidence="7 17" id="KW-0547">Nucleotide-binding</keyword>
<dbReference type="Ensembl" id="ENSLCAT00010039133.1">
    <property type="protein sequence ID" value="ENSLCAP00010038223.1"/>
    <property type="gene ID" value="ENSLCAG00010017888.1"/>
</dbReference>
<evidence type="ECO:0000259" key="19">
    <source>
        <dbReference type="PROSITE" id="PS50011"/>
    </source>
</evidence>
<evidence type="ECO:0000256" key="17">
    <source>
        <dbReference type="PROSITE-ProRule" id="PRU10141"/>
    </source>
</evidence>
<evidence type="ECO:0000256" key="8">
    <source>
        <dbReference type="ARBA" id="ARBA00022777"/>
    </source>
</evidence>
<dbReference type="FunFam" id="3.30.200.20:FF:000022">
    <property type="entry name" value="Homeodomain-interacting protein kinase 2 isoform 1"/>
    <property type="match status" value="1"/>
</dbReference>
<dbReference type="InParanoid" id="A0A4W6EK76"/>
<name>A0A4W6EK76_LATCA</name>
<dbReference type="PANTHER" id="PTHR24058:SF45">
    <property type="entry name" value="HOMEODOMAIN-INTERACTING PROTEIN KINASE 3"/>
    <property type="match status" value="1"/>
</dbReference>
<dbReference type="Gene3D" id="1.10.510.10">
    <property type="entry name" value="Transferase(Phosphotransferase) domain 1"/>
    <property type="match status" value="1"/>
</dbReference>
<evidence type="ECO:0000256" key="10">
    <source>
        <dbReference type="ARBA" id="ARBA00022843"/>
    </source>
</evidence>
<dbReference type="GeneTree" id="ENSGT00940000155960"/>
<evidence type="ECO:0000256" key="12">
    <source>
        <dbReference type="ARBA" id="ARBA00023163"/>
    </source>
</evidence>
<feature type="compositionally biased region" description="Polar residues" evidence="18">
    <location>
        <begin position="943"/>
        <end position="955"/>
    </location>
</feature>
<keyword evidence="13" id="KW-0539">Nucleus</keyword>
<evidence type="ECO:0000256" key="6">
    <source>
        <dbReference type="ARBA" id="ARBA00022679"/>
    </source>
</evidence>
<dbReference type="GO" id="GO:0016605">
    <property type="term" value="C:PML body"/>
    <property type="evidence" value="ECO:0007669"/>
    <property type="project" value="TreeGrafter"/>
</dbReference>
<evidence type="ECO:0000313" key="20">
    <source>
        <dbReference type="Ensembl" id="ENSLCAP00010038223.1"/>
    </source>
</evidence>
<reference evidence="20" key="2">
    <citation type="submission" date="2025-08" db="UniProtKB">
        <authorList>
            <consortium name="Ensembl"/>
        </authorList>
    </citation>
    <scope>IDENTIFICATION</scope>
</reference>
<comment type="catalytic activity">
    <reaction evidence="14">
        <text>L-threonyl-[protein] + ATP = O-phospho-L-threonyl-[protein] + ADP + H(+)</text>
        <dbReference type="Rhea" id="RHEA:46608"/>
        <dbReference type="Rhea" id="RHEA-COMP:11060"/>
        <dbReference type="Rhea" id="RHEA-COMP:11605"/>
        <dbReference type="ChEBI" id="CHEBI:15378"/>
        <dbReference type="ChEBI" id="CHEBI:30013"/>
        <dbReference type="ChEBI" id="CHEBI:30616"/>
        <dbReference type="ChEBI" id="CHEBI:61977"/>
        <dbReference type="ChEBI" id="CHEBI:456216"/>
        <dbReference type="EC" id="2.7.11.1"/>
    </reaction>
</comment>
<dbReference type="SUPFAM" id="SSF56112">
    <property type="entry name" value="Protein kinase-like (PK-like)"/>
    <property type="match status" value="1"/>
</dbReference>
<feature type="domain" description="Protein kinase" evidence="19">
    <location>
        <begin position="181"/>
        <end position="509"/>
    </location>
</feature>
<feature type="compositionally biased region" description="Pro residues" evidence="18">
    <location>
        <begin position="671"/>
        <end position="684"/>
    </location>
</feature>
<dbReference type="AlphaFoldDB" id="A0A4W6EK76"/>
<proteinExistence type="inferred from homology"/>
<feature type="region of interest" description="Disordered" evidence="18">
    <location>
        <begin position="1092"/>
        <end position="1142"/>
    </location>
</feature>
<dbReference type="PROSITE" id="PS00108">
    <property type="entry name" value="PROTEIN_KINASE_ST"/>
    <property type="match status" value="1"/>
</dbReference>
<evidence type="ECO:0000256" key="3">
    <source>
        <dbReference type="ARBA" id="ARBA00022499"/>
    </source>
</evidence>
<dbReference type="GO" id="GO:0004674">
    <property type="term" value="F:protein serine/threonine kinase activity"/>
    <property type="evidence" value="ECO:0007669"/>
    <property type="project" value="UniProtKB-KW"/>
</dbReference>
<dbReference type="InterPro" id="IPR050494">
    <property type="entry name" value="Ser_Thr_dual-spec_kinase"/>
</dbReference>
<feature type="binding site" evidence="17">
    <location>
        <position position="210"/>
    </location>
    <ligand>
        <name>ATP</name>
        <dbReference type="ChEBI" id="CHEBI:30616"/>
    </ligand>
</feature>
<keyword evidence="12" id="KW-0804">Transcription</keyword>
<feature type="compositionally biased region" description="Low complexity" evidence="18">
    <location>
        <begin position="899"/>
        <end position="920"/>
    </location>
</feature>
<evidence type="ECO:0000256" key="2">
    <source>
        <dbReference type="ARBA" id="ARBA00012513"/>
    </source>
</evidence>
<gene>
    <name evidence="20" type="primary">LOC108902288</name>
</gene>
<accession>A0A4W6EK76</accession>
<comment type="similarity">
    <text evidence="16">Belongs to the protein kinase superfamily. CMGC Ser/Thr protein kinase family. HIPK subfamily.</text>
</comment>
<keyword evidence="8" id="KW-0418">Kinase</keyword>
<dbReference type="Proteomes" id="UP000314980">
    <property type="component" value="Unassembled WGS sequence"/>
</dbReference>
<feature type="region of interest" description="Disordered" evidence="18">
    <location>
        <begin position="70"/>
        <end position="118"/>
    </location>
</feature>
<dbReference type="Pfam" id="PF00069">
    <property type="entry name" value="Pkinase"/>
    <property type="match status" value="1"/>
</dbReference>
<evidence type="ECO:0000256" key="5">
    <source>
        <dbReference type="ARBA" id="ARBA00022553"/>
    </source>
</evidence>
<dbReference type="STRING" id="8187.ENSLCAP00010038223"/>
<dbReference type="Gene3D" id="3.30.200.20">
    <property type="entry name" value="Phosphorylase Kinase, domain 1"/>
    <property type="match status" value="1"/>
</dbReference>
<feature type="compositionally biased region" description="Low complexity" evidence="18">
    <location>
        <begin position="1094"/>
        <end position="1109"/>
    </location>
</feature>
<evidence type="ECO:0000256" key="9">
    <source>
        <dbReference type="ARBA" id="ARBA00022840"/>
    </source>
</evidence>
<comment type="catalytic activity">
    <reaction evidence="15">
        <text>L-seryl-[protein] + ATP = O-phospho-L-seryl-[protein] + ADP + H(+)</text>
        <dbReference type="Rhea" id="RHEA:17989"/>
        <dbReference type="Rhea" id="RHEA-COMP:9863"/>
        <dbReference type="Rhea" id="RHEA-COMP:11604"/>
        <dbReference type="ChEBI" id="CHEBI:15378"/>
        <dbReference type="ChEBI" id="CHEBI:29999"/>
        <dbReference type="ChEBI" id="CHEBI:30616"/>
        <dbReference type="ChEBI" id="CHEBI:83421"/>
        <dbReference type="ChEBI" id="CHEBI:456216"/>
        <dbReference type="EC" id="2.7.11.1"/>
    </reaction>
</comment>
<dbReference type="InterPro" id="IPR017441">
    <property type="entry name" value="Protein_kinase_ATP_BS"/>
</dbReference>
<reference evidence="21" key="1">
    <citation type="submission" date="2015-09" db="EMBL/GenBank/DDBJ databases">
        <authorList>
            <person name="Sai Rama Sridatta P."/>
        </authorList>
    </citation>
    <scope>NUCLEOTIDE SEQUENCE [LARGE SCALE GENOMIC DNA]</scope>
</reference>
<keyword evidence="6" id="KW-0808">Transferase</keyword>
<feature type="compositionally biased region" description="Polar residues" evidence="18">
    <location>
        <begin position="18"/>
        <end position="29"/>
    </location>
</feature>
<evidence type="ECO:0000256" key="13">
    <source>
        <dbReference type="ARBA" id="ARBA00023242"/>
    </source>
</evidence>
<evidence type="ECO:0000256" key="1">
    <source>
        <dbReference type="ARBA" id="ARBA00004123"/>
    </source>
</evidence>
<feature type="region of interest" description="Disordered" evidence="18">
    <location>
        <begin position="18"/>
        <end position="50"/>
    </location>
</feature>
<dbReference type="GO" id="GO:0005737">
    <property type="term" value="C:cytoplasm"/>
    <property type="evidence" value="ECO:0007669"/>
    <property type="project" value="UniProtKB-ARBA"/>
</dbReference>
<protein>
    <recommendedName>
        <fullName evidence="2">non-specific serine/threonine protein kinase</fullName>
        <ecNumber evidence="2">2.7.11.1</ecNumber>
    </recommendedName>
</protein>
<evidence type="ECO:0000256" key="18">
    <source>
        <dbReference type="SAM" id="MobiDB-lite"/>
    </source>
</evidence>
<feature type="compositionally biased region" description="Basic residues" evidence="18">
    <location>
        <begin position="79"/>
        <end position="90"/>
    </location>
</feature>
<dbReference type="SMART" id="SM00220">
    <property type="entry name" value="S_TKc"/>
    <property type="match status" value="1"/>
</dbReference>
<keyword evidence="9 17" id="KW-0067">ATP-binding</keyword>
<dbReference type="PANTHER" id="PTHR24058">
    <property type="entry name" value="DUAL SPECIFICITY PROTEIN KINASE"/>
    <property type="match status" value="1"/>
</dbReference>
<comment type="subcellular location">
    <subcellularLocation>
        <location evidence="1">Nucleus</location>
    </subcellularLocation>
</comment>
<keyword evidence="5" id="KW-0597">Phosphoprotein</keyword>
<evidence type="ECO:0000256" key="11">
    <source>
        <dbReference type="ARBA" id="ARBA00023015"/>
    </source>
</evidence>